<keyword evidence="3" id="KW-0489">Methyltransferase</keyword>
<name>A0ABY7AJT3_9FIRM</name>
<evidence type="ECO:0000256" key="1">
    <source>
        <dbReference type="ARBA" id="ARBA00022679"/>
    </source>
</evidence>
<dbReference type="CDD" id="cd02440">
    <property type="entry name" value="AdoMet_MTases"/>
    <property type="match status" value="1"/>
</dbReference>
<sequence length="252" mass="29358">MEAYEGFAEVYDLFMDNIPYKDWCEYVAGLLKDYGINDGLVLDLGCGTGSLTELLSERGYDMIGVDSSEDMLQIAMDKRAESGNDILYLMQDMREFELYGTVRAVISICDCMNYILEQEELTQVFKLVNNYLDPGGIFVFDLNTVYKYEALMGDSTIAEDREECSFIWDNFYDKETGINEYGLSLFIRQEDDLYRKHTEYHYQRAYTMDEIKQAIKDSGMEFLEAYDAFTRMPVKENSERIYIVAREHGKEI</sequence>
<proteinExistence type="predicted"/>
<dbReference type="GO" id="GO:0008168">
    <property type="term" value="F:methyltransferase activity"/>
    <property type="evidence" value="ECO:0007669"/>
    <property type="project" value="UniProtKB-KW"/>
</dbReference>
<dbReference type="GO" id="GO:0032259">
    <property type="term" value="P:methylation"/>
    <property type="evidence" value="ECO:0007669"/>
    <property type="project" value="UniProtKB-KW"/>
</dbReference>
<dbReference type="SUPFAM" id="SSF53335">
    <property type="entry name" value="S-adenosyl-L-methionine-dependent methyltransferases"/>
    <property type="match status" value="1"/>
</dbReference>
<gene>
    <name evidence="3" type="ORF">OW255_09625</name>
</gene>
<dbReference type="Pfam" id="PF13649">
    <property type="entry name" value="Methyltransf_25"/>
    <property type="match status" value="1"/>
</dbReference>
<protein>
    <submittedName>
        <fullName evidence="3">Class I SAM-dependent methyltransferase</fullName>
    </submittedName>
</protein>
<organism evidence="3 4">
    <name type="scientific">Lacrimispora xylanolytica</name>
    <dbReference type="NCBI Taxonomy" id="29375"/>
    <lineage>
        <taxon>Bacteria</taxon>
        <taxon>Bacillati</taxon>
        <taxon>Bacillota</taxon>
        <taxon>Clostridia</taxon>
        <taxon>Lachnospirales</taxon>
        <taxon>Lachnospiraceae</taxon>
        <taxon>Lacrimispora</taxon>
    </lineage>
</organism>
<dbReference type="InterPro" id="IPR041698">
    <property type="entry name" value="Methyltransf_25"/>
</dbReference>
<dbReference type="Gene3D" id="3.40.50.150">
    <property type="entry name" value="Vaccinia Virus protein VP39"/>
    <property type="match status" value="1"/>
</dbReference>
<evidence type="ECO:0000259" key="2">
    <source>
        <dbReference type="Pfam" id="PF13649"/>
    </source>
</evidence>
<dbReference type="EMBL" id="CP113524">
    <property type="protein sequence ID" value="WAJ25746.1"/>
    <property type="molecule type" value="Genomic_DNA"/>
</dbReference>
<keyword evidence="4" id="KW-1185">Reference proteome</keyword>
<dbReference type="InterPro" id="IPR029063">
    <property type="entry name" value="SAM-dependent_MTases_sf"/>
</dbReference>
<dbReference type="PANTHER" id="PTHR43861">
    <property type="entry name" value="TRANS-ACONITATE 2-METHYLTRANSFERASE-RELATED"/>
    <property type="match status" value="1"/>
</dbReference>
<keyword evidence="1" id="KW-0808">Transferase</keyword>
<dbReference type="Proteomes" id="UP001163115">
    <property type="component" value="Chromosome"/>
</dbReference>
<feature type="domain" description="Methyltransferase" evidence="2">
    <location>
        <begin position="41"/>
        <end position="136"/>
    </location>
</feature>
<evidence type="ECO:0000313" key="4">
    <source>
        <dbReference type="Proteomes" id="UP001163115"/>
    </source>
</evidence>
<accession>A0ABY7AJT3</accession>
<reference evidence="3" key="1">
    <citation type="submission" date="2022-11" db="EMBL/GenBank/DDBJ databases">
        <title>Lacrimispora xylanolytica sy1, complete genome.</title>
        <authorList>
            <person name="Choi S."/>
        </authorList>
    </citation>
    <scope>NUCLEOTIDE SEQUENCE</scope>
    <source>
        <strain evidence="3">Sy1</strain>
    </source>
</reference>
<dbReference type="RefSeq" id="WP_024836129.1">
    <property type="nucleotide sequence ID" value="NZ_CP113524.1"/>
</dbReference>
<evidence type="ECO:0000313" key="3">
    <source>
        <dbReference type="EMBL" id="WAJ25746.1"/>
    </source>
</evidence>
<dbReference type="Gene3D" id="2.20.25.110">
    <property type="entry name" value="S-adenosyl-L-methionine-dependent methyltransferases"/>
    <property type="match status" value="1"/>
</dbReference>